<protein>
    <recommendedName>
        <fullName evidence="4">Lipoprotein</fullName>
    </recommendedName>
</protein>
<dbReference type="RefSeq" id="WP_123740345.1">
    <property type="nucleotide sequence ID" value="NZ_RKHQ01000002.1"/>
</dbReference>
<evidence type="ECO:0000313" key="2">
    <source>
        <dbReference type="EMBL" id="ROR93371.1"/>
    </source>
</evidence>
<dbReference type="Proteomes" id="UP000275356">
    <property type="component" value="Unassembled WGS sequence"/>
</dbReference>
<proteinExistence type="predicted"/>
<gene>
    <name evidence="2" type="ORF">EDD28_2783</name>
</gene>
<organism evidence="2 3">
    <name type="scientific">Salana multivorans</name>
    <dbReference type="NCBI Taxonomy" id="120377"/>
    <lineage>
        <taxon>Bacteria</taxon>
        <taxon>Bacillati</taxon>
        <taxon>Actinomycetota</taxon>
        <taxon>Actinomycetes</taxon>
        <taxon>Micrococcales</taxon>
        <taxon>Beutenbergiaceae</taxon>
        <taxon>Salana</taxon>
    </lineage>
</organism>
<dbReference type="AlphaFoldDB" id="A0A3N2D0T8"/>
<evidence type="ECO:0000256" key="1">
    <source>
        <dbReference type="SAM" id="SignalP"/>
    </source>
</evidence>
<dbReference type="EMBL" id="RKHQ01000002">
    <property type="protein sequence ID" value="ROR93371.1"/>
    <property type="molecule type" value="Genomic_DNA"/>
</dbReference>
<dbReference type="OrthoDB" id="5146467at2"/>
<comment type="caution">
    <text evidence="2">The sequence shown here is derived from an EMBL/GenBank/DDBJ whole genome shotgun (WGS) entry which is preliminary data.</text>
</comment>
<keyword evidence="1" id="KW-0732">Signal</keyword>
<accession>A0A3N2D0T8</accession>
<dbReference type="PROSITE" id="PS51257">
    <property type="entry name" value="PROKAR_LIPOPROTEIN"/>
    <property type="match status" value="1"/>
</dbReference>
<keyword evidence="3" id="KW-1185">Reference proteome</keyword>
<feature type="chain" id="PRO_5017998206" description="Lipoprotein" evidence="1">
    <location>
        <begin position="31"/>
        <end position="157"/>
    </location>
</feature>
<sequence length="157" mass="15779">MTSTSPRPAPRVSALVLAAAALVASLGACADDEAGLGLPTLSPDEADALVGTSVENATGALHVESNGCFSWRAGDAAADADAPWIVWPEGFEQDDDGVLLAGGGRAAEGTAMTVSGVLVPLDALPDGATPDSYLGSFGRFCHADERGVIVLTDATLR</sequence>
<reference evidence="2 3" key="1">
    <citation type="submission" date="2018-11" db="EMBL/GenBank/DDBJ databases">
        <title>Sequencing the genomes of 1000 actinobacteria strains.</title>
        <authorList>
            <person name="Klenk H.-P."/>
        </authorList>
    </citation>
    <scope>NUCLEOTIDE SEQUENCE [LARGE SCALE GENOMIC DNA]</scope>
    <source>
        <strain evidence="2 3">DSM 13521</strain>
    </source>
</reference>
<feature type="signal peptide" evidence="1">
    <location>
        <begin position="1"/>
        <end position="30"/>
    </location>
</feature>
<evidence type="ECO:0000313" key="3">
    <source>
        <dbReference type="Proteomes" id="UP000275356"/>
    </source>
</evidence>
<name>A0A3N2D0T8_9MICO</name>
<evidence type="ECO:0008006" key="4">
    <source>
        <dbReference type="Google" id="ProtNLM"/>
    </source>
</evidence>